<dbReference type="SMART" id="SM00304">
    <property type="entry name" value="HAMP"/>
    <property type="match status" value="1"/>
</dbReference>
<reference evidence="10 11" key="1">
    <citation type="submission" date="2015-05" db="EMBL/GenBank/DDBJ databases">
        <authorList>
            <person name="Tang B."/>
            <person name="Yu Y."/>
        </authorList>
    </citation>
    <scope>NUCLEOTIDE SEQUENCE [LARGE SCALE GENOMIC DNA]</scope>
    <source>
        <strain evidence="10 11">DSM 7029</strain>
    </source>
</reference>
<dbReference type="Pfam" id="PF00990">
    <property type="entry name" value="GGDEF"/>
    <property type="match status" value="1"/>
</dbReference>
<dbReference type="InterPro" id="IPR000160">
    <property type="entry name" value="GGDEF_dom"/>
</dbReference>
<dbReference type="FunFam" id="3.30.70.270:FF:000001">
    <property type="entry name" value="Diguanylate cyclase domain protein"/>
    <property type="match status" value="1"/>
</dbReference>
<dbReference type="SMART" id="SM00267">
    <property type="entry name" value="GGDEF"/>
    <property type="match status" value="1"/>
</dbReference>
<dbReference type="GO" id="GO:0043709">
    <property type="term" value="P:cell adhesion involved in single-species biofilm formation"/>
    <property type="evidence" value="ECO:0007669"/>
    <property type="project" value="TreeGrafter"/>
</dbReference>
<dbReference type="CDD" id="cd06225">
    <property type="entry name" value="HAMP"/>
    <property type="match status" value="1"/>
</dbReference>
<evidence type="ECO:0000256" key="4">
    <source>
        <dbReference type="ARBA" id="ARBA00022692"/>
    </source>
</evidence>
<evidence type="ECO:0000256" key="6">
    <source>
        <dbReference type="ARBA" id="ARBA00023136"/>
    </source>
</evidence>
<dbReference type="GO" id="GO:1902201">
    <property type="term" value="P:negative regulation of bacterial-type flagellum-dependent cell motility"/>
    <property type="evidence" value="ECO:0007669"/>
    <property type="project" value="TreeGrafter"/>
</dbReference>
<organism evidence="10 11">
    <name type="scientific">Caldimonas brevitalea</name>
    <dbReference type="NCBI Taxonomy" id="413882"/>
    <lineage>
        <taxon>Bacteria</taxon>
        <taxon>Pseudomonadati</taxon>
        <taxon>Pseudomonadota</taxon>
        <taxon>Betaproteobacteria</taxon>
        <taxon>Burkholderiales</taxon>
        <taxon>Sphaerotilaceae</taxon>
        <taxon>Caldimonas</taxon>
    </lineage>
</organism>
<feature type="domain" description="GGDEF" evidence="9">
    <location>
        <begin position="427"/>
        <end position="557"/>
    </location>
</feature>
<proteinExistence type="predicted"/>
<evidence type="ECO:0000256" key="5">
    <source>
        <dbReference type="ARBA" id="ARBA00022989"/>
    </source>
</evidence>
<feature type="domain" description="HAMP" evidence="8">
    <location>
        <begin position="313"/>
        <end position="366"/>
    </location>
</feature>
<keyword evidence="5" id="KW-1133">Transmembrane helix</keyword>
<dbReference type="GO" id="GO:0005886">
    <property type="term" value="C:plasma membrane"/>
    <property type="evidence" value="ECO:0007669"/>
    <property type="project" value="UniProtKB-SubCell"/>
</dbReference>
<sequence>MLRSFRLQITLVFGLICAAVAVSLSVVLTQVIGAQVARNQGQALGLLARSTSSILSEGLYERMREIELLAANPDVAGAGLDPALWRPLLERMQRTRPHFAWIGVTDAKGVVHASTGGLLQGQDVSARPWFQHARSAPYAGDVHPAKLLEKLLPRPDDGEPMRFIDFAAPLHDPQGRLLGVLGAHGSWAWAGEITSTLLSQAGRAQGIGVFIVDAKGVVIHHPEGEGRPEERLPPAMLAGGEVGELQWPDGQRYLTARATVPAKHPTTDLGWTVVVRQPVAQAFETARSARDLVLGAGGLAALGAMACAWVVAGHFSRPLQRISASARRIEAGDLDVQLPADATSAELQQLGASLQAMTRTLVEQRREVERTNEDLEMRVAQRTAALERATAELESLARRDPLTGLFNRRAADDRLEHELALHRRHGRPLAVLLGDVDHFKRVNDTHGHEVGDRVLIEVAQRLSAHCRGTDFIARVGGEEFLLLLPETDTLGAVQAAEKLRRAVCAEPIAPVGTVTLSIGVAQPQGPEPSPKAMLRAADQALYEAKRQGRDRVVVAAGHHTAAAGPDLLG</sequence>
<dbReference type="InterPro" id="IPR033479">
    <property type="entry name" value="dCache_1"/>
</dbReference>
<dbReference type="Gene3D" id="3.30.70.270">
    <property type="match status" value="1"/>
</dbReference>
<evidence type="ECO:0000259" key="9">
    <source>
        <dbReference type="PROSITE" id="PS50887"/>
    </source>
</evidence>
<dbReference type="Gene3D" id="6.10.340.10">
    <property type="match status" value="1"/>
</dbReference>
<gene>
    <name evidence="10" type="ORF">AAW51_3571</name>
</gene>
<evidence type="ECO:0000256" key="3">
    <source>
        <dbReference type="ARBA" id="ARBA00022475"/>
    </source>
</evidence>
<dbReference type="InterPro" id="IPR050469">
    <property type="entry name" value="Diguanylate_Cyclase"/>
</dbReference>
<evidence type="ECO:0000259" key="8">
    <source>
        <dbReference type="PROSITE" id="PS50885"/>
    </source>
</evidence>
<dbReference type="AlphaFoldDB" id="A0A0G3BLK4"/>
<dbReference type="InterPro" id="IPR043128">
    <property type="entry name" value="Rev_trsase/Diguanyl_cyclase"/>
</dbReference>
<feature type="coiled-coil region" evidence="7">
    <location>
        <begin position="347"/>
        <end position="399"/>
    </location>
</feature>
<dbReference type="Gene3D" id="3.30.450.20">
    <property type="entry name" value="PAS domain"/>
    <property type="match status" value="1"/>
</dbReference>
<dbReference type="EMBL" id="CP011371">
    <property type="protein sequence ID" value="AKJ30262.1"/>
    <property type="molecule type" value="Genomic_DNA"/>
</dbReference>
<dbReference type="RefSeq" id="WP_047195671.1">
    <property type="nucleotide sequence ID" value="NZ_CP011371.1"/>
</dbReference>
<keyword evidence="3" id="KW-1003">Cell membrane</keyword>
<dbReference type="InterPro" id="IPR029787">
    <property type="entry name" value="Nucleotide_cyclase"/>
</dbReference>
<dbReference type="Proteomes" id="UP000035352">
    <property type="component" value="Chromosome"/>
</dbReference>
<dbReference type="PANTHER" id="PTHR45138:SF24">
    <property type="entry name" value="DIGUANYLATE CYCLASE DGCC-RELATED"/>
    <property type="match status" value="1"/>
</dbReference>
<dbReference type="CDD" id="cd18774">
    <property type="entry name" value="PDC2_HK_sensor"/>
    <property type="match status" value="1"/>
</dbReference>
<accession>A0A0G3BLK4</accession>
<dbReference type="GO" id="GO:0007165">
    <property type="term" value="P:signal transduction"/>
    <property type="evidence" value="ECO:0007669"/>
    <property type="project" value="InterPro"/>
</dbReference>
<keyword evidence="6" id="KW-0472">Membrane</keyword>
<dbReference type="CDD" id="cd12914">
    <property type="entry name" value="PDC1_DGC_like"/>
    <property type="match status" value="1"/>
</dbReference>
<dbReference type="Pfam" id="PF00672">
    <property type="entry name" value="HAMP"/>
    <property type="match status" value="1"/>
</dbReference>
<comment type="subcellular location">
    <subcellularLocation>
        <location evidence="1">Cell membrane</location>
        <topology evidence="1">Multi-pass membrane protein</topology>
    </subcellularLocation>
</comment>
<dbReference type="EC" id="2.7.7.65" evidence="2"/>
<evidence type="ECO:0000313" key="11">
    <source>
        <dbReference type="Proteomes" id="UP000035352"/>
    </source>
</evidence>
<dbReference type="PATRIC" id="fig|413882.6.peg.3729"/>
<evidence type="ECO:0000313" key="10">
    <source>
        <dbReference type="EMBL" id="AKJ30262.1"/>
    </source>
</evidence>
<dbReference type="CDD" id="cd01949">
    <property type="entry name" value="GGDEF"/>
    <property type="match status" value="1"/>
</dbReference>
<dbReference type="PANTHER" id="PTHR45138">
    <property type="entry name" value="REGULATORY COMPONENTS OF SENSORY TRANSDUCTION SYSTEM"/>
    <property type="match status" value="1"/>
</dbReference>
<keyword evidence="7" id="KW-0175">Coiled coil</keyword>
<dbReference type="SUPFAM" id="SSF158472">
    <property type="entry name" value="HAMP domain-like"/>
    <property type="match status" value="1"/>
</dbReference>
<protein>
    <recommendedName>
        <fullName evidence="2">diguanylate cyclase</fullName>
        <ecNumber evidence="2">2.7.7.65</ecNumber>
    </recommendedName>
</protein>
<dbReference type="NCBIfam" id="TIGR00254">
    <property type="entry name" value="GGDEF"/>
    <property type="match status" value="1"/>
</dbReference>
<dbReference type="PROSITE" id="PS50887">
    <property type="entry name" value="GGDEF"/>
    <property type="match status" value="1"/>
</dbReference>
<evidence type="ECO:0000256" key="2">
    <source>
        <dbReference type="ARBA" id="ARBA00012528"/>
    </source>
</evidence>
<dbReference type="InterPro" id="IPR003660">
    <property type="entry name" value="HAMP_dom"/>
</dbReference>
<dbReference type="SUPFAM" id="SSF55073">
    <property type="entry name" value="Nucleotide cyclase"/>
    <property type="match status" value="1"/>
</dbReference>
<dbReference type="KEGG" id="pbh:AAW51_3571"/>
<keyword evidence="11" id="KW-1185">Reference proteome</keyword>
<dbReference type="GO" id="GO:0052621">
    <property type="term" value="F:diguanylate cyclase activity"/>
    <property type="evidence" value="ECO:0007669"/>
    <property type="project" value="UniProtKB-EC"/>
</dbReference>
<dbReference type="STRING" id="413882.AAW51_3571"/>
<keyword evidence="4" id="KW-0812">Transmembrane</keyword>
<dbReference type="Pfam" id="PF02743">
    <property type="entry name" value="dCache_1"/>
    <property type="match status" value="1"/>
</dbReference>
<evidence type="ECO:0000256" key="1">
    <source>
        <dbReference type="ARBA" id="ARBA00004651"/>
    </source>
</evidence>
<evidence type="ECO:0000256" key="7">
    <source>
        <dbReference type="SAM" id="Coils"/>
    </source>
</evidence>
<name>A0A0G3BLK4_9BURK</name>
<dbReference type="PROSITE" id="PS50885">
    <property type="entry name" value="HAMP"/>
    <property type="match status" value="1"/>
</dbReference>